<keyword evidence="3" id="KW-1185">Reference proteome</keyword>
<dbReference type="GO" id="GO:0003677">
    <property type="term" value="F:DNA binding"/>
    <property type="evidence" value="ECO:0007669"/>
    <property type="project" value="TreeGrafter"/>
</dbReference>
<protein>
    <submittedName>
        <fullName evidence="4">DDE-1 domain-containing protein</fullName>
    </submittedName>
</protein>
<reference evidence="4" key="1">
    <citation type="submission" date="2022-11" db="UniProtKB">
        <authorList>
            <consortium name="WormBaseParasite"/>
        </authorList>
    </citation>
    <scope>IDENTIFICATION</scope>
</reference>
<evidence type="ECO:0000313" key="3">
    <source>
        <dbReference type="Proteomes" id="UP000887540"/>
    </source>
</evidence>
<dbReference type="WBParaSite" id="ACRNAN_scaffold18142.g16089.t1">
    <property type="protein sequence ID" value="ACRNAN_scaffold18142.g16089.t1"/>
    <property type="gene ID" value="ACRNAN_scaffold18142.g16089"/>
</dbReference>
<proteinExistence type="predicted"/>
<evidence type="ECO:0000259" key="2">
    <source>
        <dbReference type="Pfam" id="PF03184"/>
    </source>
</evidence>
<feature type="region of interest" description="Disordered" evidence="1">
    <location>
        <begin position="299"/>
        <end position="320"/>
    </location>
</feature>
<dbReference type="Proteomes" id="UP000887540">
    <property type="component" value="Unplaced"/>
</dbReference>
<sequence length="422" mass="47314">MGKMRKSYTAEKKLEVVACADEIEDETGERRGAEKAAKIFGLDGRQVTTLRIRIEAKRVAAAMGIKGFEGGSDWCRRFMKRKNLSVRAASTVGQKLPDNWEEKVVDFRAFLNRMCTENVQIRNIGNVDEVPCAFDLPRRYTVDKKGAKEVAISTTGVVVKCNAKGWMNESVMGEWVEEVWTQRAGATQNPDDSVLILDSAPCHKTELAKQAVQDCSKMAMIPGGLTKKLQPLDLSVNKSFKSKMRYRWERWMMDDSKHTFTKSGKQRHATLLEVCEWVEKSCSEIAPACVKNGFRKMFGDDQDSDSSDSNSDESDVDMDDETEDLQNRISGIGFYSNDEFDGFNDSHIGSIAPQAPVPPPLGLELIRPLLINRIEGTVPEVGPSRLHDFDQDDYYAEPGPSSANFSSNLWGYEALLDDDMEF</sequence>
<dbReference type="PANTHER" id="PTHR19303">
    <property type="entry name" value="TRANSPOSON"/>
    <property type="match status" value="1"/>
</dbReference>
<dbReference type="PANTHER" id="PTHR19303:SF74">
    <property type="entry name" value="POGO TRANSPOSABLE ELEMENT WITH KRAB DOMAIN"/>
    <property type="match status" value="1"/>
</dbReference>
<evidence type="ECO:0000256" key="1">
    <source>
        <dbReference type="SAM" id="MobiDB-lite"/>
    </source>
</evidence>
<name>A0A914D2X5_9BILA</name>
<dbReference type="Pfam" id="PF03184">
    <property type="entry name" value="DDE_1"/>
    <property type="match status" value="1"/>
</dbReference>
<dbReference type="InterPro" id="IPR050863">
    <property type="entry name" value="CenT-Element_Derived"/>
</dbReference>
<accession>A0A914D2X5</accession>
<dbReference type="AlphaFoldDB" id="A0A914D2X5"/>
<dbReference type="GO" id="GO:0005634">
    <property type="term" value="C:nucleus"/>
    <property type="evidence" value="ECO:0007669"/>
    <property type="project" value="TreeGrafter"/>
</dbReference>
<organism evidence="3 4">
    <name type="scientific">Acrobeloides nanus</name>
    <dbReference type="NCBI Taxonomy" id="290746"/>
    <lineage>
        <taxon>Eukaryota</taxon>
        <taxon>Metazoa</taxon>
        <taxon>Ecdysozoa</taxon>
        <taxon>Nematoda</taxon>
        <taxon>Chromadorea</taxon>
        <taxon>Rhabditida</taxon>
        <taxon>Tylenchina</taxon>
        <taxon>Cephalobomorpha</taxon>
        <taxon>Cephaloboidea</taxon>
        <taxon>Cephalobidae</taxon>
        <taxon>Acrobeloides</taxon>
    </lineage>
</organism>
<dbReference type="InterPro" id="IPR004875">
    <property type="entry name" value="DDE_SF_endonuclease_dom"/>
</dbReference>
<feature type="compositionally biased region" description="Acidic residues" evidence="1">
    <location>
        <begin position="300"/>
        <end position="320"/>
    </location>
</feature>
<feature type="domain" description="DDE-1" evidence="2">
    <location>
        <begin position="149"/>
        <end position="294"/>
    </location>
</feature>
<evidence type="ECO:0000313" key="4">
    <source>
        <dbReference type="WBParaSite" id="ACRNAN_scaffold18142.g16089.t1"/>
    </source>
</evidence>